<evidence type="ECO:0000313" key="2">
    <source>
        <dbReference type="EMBL" id="KAL3689264.1"/>
    </source>
</evidence>
<dbReference type="Pfam" id="PF12937">
    <property type="entry name" value="F-box-like"/>
    <property type="match status" value="1"/>
</dbReference>
<feature type="domain" description="F-box" evidence="1">
    <location>
        <begin position="15"/>
        <end position="48"/>
    </location>
</feature>
<name>A0ABD3HFL8_9MARC</name>
<dbReference type="SUPFAM" id="SSF81383">
    <property type="entry name" value="F-box domain"/>
    <property type="match status" value="1"/>
</dbReference>
<dbReference type="InterPro" id="IPR036047">
    <property type="entry name" value="F-box-like_dom_sf"/>
</dbReference>
<dbReference type="InterPro" id="IPR044809">
    <property type="entry name" value="AUF1-like"/>
</dbReference>
<accession>A0ABD3HFL8</accession>
<keyword evidence="3" id="KW-1185">Reference proteome</keyword>
<evidence type="ECO:0000259" key="1">
    <source>
        <dbReference type="Pfam" id="PF12937"/>
    </source>
</evidence>
<dbReference type="EMBL" id="JBJQOH010000004">
    <property type="protein sequence ID" value="KAL3689264.1"/>
    <property type="molecule type" value="Genomic_DNA"/>
</dbReference>
<organism evidence="2 3">
    <name type="scientific">Riccia sorocarpa</name>
    <dbReference type="NCBI Taxonomy" id="122646"/>
    <lineage>
        <taxon>Eukaryota</taxon>
        <taxon>Viridiplantae</taxon>
        <taxon>Streptophyta</taxon>
        <taxon>Embryophyta</taxon>
        <taxon>Marchantiophyta</taxon>
        <taxon>Marchantiopsida</taxon>
        <taxon>Marchantiidae</taxon>
        <taxon>Marchantiales</taxon>
        <taxon>Ricciaceae</taxon>
        <taxon>Riccia</taxon>
    </lineage>
</organism>
<dbReference type="Proteomes" id="UP001633002">
    <property type="component" value="Unassembled WGS sequence"/>
</dbReference>
<gene>
    <name evidence="2" type="ORF">R1sor_015573</name>
</gene>
<comment type="caution">
    <text evidence="2">The sequence shown here is derived from an EMBL/GenBank/DDBJ whole genome shotgun (WGS) entry which is preliminary data.</text>
</comment>
<evidence type="ECO:0000313" key="3">
    <source>
        <dbReference type="Proteomes" id="UP001633002"/>
    </source>
</evidence>
<dbReference type="SUPFAM" id="SSF52047">
    <property type="entry name" value="RNI-like"/>
    <property type="match status" value="1"/>
</dbReference>
<reference evidence="2 3" key="1">
    <citation type="submission" date="2024-09" db="EMBL/GenBank/DDBJ databases">
        <title>Chromosome-scale assembly of Riccia sorocarpa.</title>
        <authorList>
            <person name="Paukszto L."/>
        </authorList>
    </citation>
    <scope>NUCLEOTIDE SEQUENCE [LARGE SCALE GENOMIC DNA]</scope>
    <source>
        <strain evidence="2">LP-2024</strain>
        <tissue evidence="2">Aerial parts of the thallus</tissue>
    </source>
</reference>
<sequence>MDMANADSSRSMEDILPKDLLGEIFSHLVDARDLSRVALVNSSFRKQCRYAKNVRFSCQLKTILKDGHHGEGHLHFPFKQVVVTKMRSFECMTTLRLEIEEDVQAKRFKEDEVDKTSLWLSEGSFVRNWLPGVSETLTSLTIIDYGHQAIYHPSPLLQLVSQHCKQLERMELRNMFLDTKGCSTMSRMKLLKLKCVKLMDNGLQDINEVMPELEHVVLEMVVGLRQAKFKSDIVKVLCLTCITRVTAIKLESNSLVGLQLKVTAPDEVRVRAPNLQILTIRIARRPDSVVEFESVGKLRELLLGANEMSVLEKVSFKNRSLEKVYLDVPCMLYDEHGSWRGVKRDSLPASSSIWKSMRTCCRGLQSLSAGPGFWYCLEEGIREKVAQIQPTTAEDSSAMEVERNELQLVQVAVGEEVTQWSSMKRLTLHLVIQEAELSFGVLSIMLKHMPSLEILDLYVHKDSKVEVMKEVLLAVFEHKEKQ</sequence>
<proteinExistence type="predicted"/>
<dbReference type="InterPro" id="IPR001810">
    <property type="entry name" value="F-box_dom"/>
</dbReference>
<dbReference type="AlphaFoldDB" id="A0ABD3HFL8"/>
<dbReference type="InterPro" id="IPR032675">
    <property type="entry name" value="LRR_dom_sf"/>
</dbReference>
<dbReference type="PANTHER" id="PTHR31215">
    <property type="entry name" value="OS05G0510400 PROTEIN-RELATED"/>
    <property type="match status" value="1"/>
</dbReference>
<protein>
    <recommendedName>
        <fullName evidence="1">F-box domain-containing protein</fullName>
    </recommendedName>
</protein>
<dbReference type="Gene3D" id="3.80.10.10">
    <property type="entry name" value="Ribonuclease Inhibitor"/>
    <property type="match status" value="1"/>
</dbReference>